<evidence type="ECO:0000313" key="3">
    <source>
        <dbReference type="Proteomes" id="UP000237655"/>
    </source>
</evidence>
<reference evidence="3" key="1">
    <citation type="submission" date="2018-03" db="EMBL/GenBank/DDBJ databases">
        <title>Genomic analysis of the strain SH-1 isolated from shrimp intestine.</title>
        <authorList>
            <person name="Kim Y.-S."/>
            <person name="Kim S.-E."/>
            <person name="Kim K.-H."/>
        </authorList>
    </citation>
    <scope>NUCLEOTIDE SEQUENCE [LARGE SCALE GENOMIC DNA]</scope>
    <source>
        <strain evidence="3">SH-1</strain>
    </source>
</reference>
<dbReference type="AlphaFoldDB" id="A0A2S0ML22"/>
<dbReference type="KEGG" id="thas:C6Y53_01965"/>
<keyword evidence="1" id="KW-0472">Membrane</keyword>
<organism evidence="2 3">
    <name type="scientific">Pukyongiella litopenaei</name>
    <dbReference type="NCBI Taxonomy" id="2605946"/>
    <lineage>
        <taxon>Bacteria</taxon>
        <taxon>Pseudomonadati</taxon>
        <taxon>Pseudomonadota</taxon>
        <taxon>Alphaproteobacteria</taxon>
        <taxon>Rhodobacterales</taxon>
        <taxon>Paracoccaceae</taxon>
        <taxon>Pukyongiella</taxon>
    </lineage>
</organism>
<proteinExistence type="predicted"/>
<accession>A0A2S0ML22</accession>
<dbReference type="RefSeq" id="WP_106470900.1">
    <property type="nucleotide sequence ID" value="NZ_CP027665.1"/>
</dbReference>
<protein>
    <submittedName>
        <fullName evidence="2">Uncharacterized protein</fullName>
    </submittedName>
</protein>
<evidence type="ECO:0000256" key="1">
    <source>
        <dbReference type="SAM" id="Phobius"/>
    </source>
</evidence>
<feature type="transmembrane region" description="Helical" evidence="1">
    <location>
        <begin position="12"/>
        <end position="32"/>
    </location>
</feature>
<dbReference type="EMBL" id="CP027665">
    <property type="protein sequence ID" value="AVO36585.1"/>
    <property type="molecule type" value="Genomic_DNA"/>
</dbReference>
<evidence type="ECO:0000313" key="2">
    <source>
        <dbReference type="EMBL" id="AVO36585.1"/>
    </source>
</evidence>
<keyword evidence="1" id="KW-1133">Transmembrane helix</keyword>
<keyword evidence="1" id="KW-0812">Transmembrane</keyword>
<sequence length="82" mass="8741">MNAPIFFAWTRSFWAGLIAILSSLSTIDPTALRTVVSALAGDEWAHVAVEAAPLVAAACTALVMQQRGGASRPYTVDPRARR</sequence>
<gene>
    <name evidence="2" type="ORF">C6Y53_01965</name>
</gene>
<dbReference type="Proteomes" id="UP000237655">
    <property type="component" value="Chromosome"/>
</dbReference>
<keyword evidence="3" id="KW-1185">Reference proteome</keyword>
<name>A0A2S0ML22_9RHOB</name>